<dbReference type="AlphaFoldDB" id="A0A0N0NI97"/>
<dbReference type="SUPFAM" id="SSF51182">
    <property type="entry name" value="RmlC-like cupins"/>
    <property type="match status" value="1"/>
</dbReference>
<dbReference type="InterPro" id="IPR014710">
    <property type="entry name" value="RmlC-like_jellyroll"/>
</dbReference>
<evidence type="ECO:0000259" key="1">
    <source>
        <dbReference type="Pfam" id="PF00190"/>
    </source>
</evidence>
<dbReference type="InterPro" id="IPR011051">
    <property type="entry name" value="RmlC_Cupin_sf"/>
</dbReference>
<dbReference type="OrthoDB" id="5793281at2759"/>
<reference evidence="2 3" key="1">
    <citation type="submission" date="2015-06" db="EMBL/GenBank/DDBJ databases">
        <title>Draft genome of the ant-associated black yeast Phialophora attae CBS 131958.</title>
        <authorList>
            <person name="Moreno L.F."/>
            <person name="Stielow B.J."/>
            <person name="de Hoog S."/>
            <person name="Vicente V.A."/>
            <person name="Weiss V.A."/>
            <person name="de Vries M."/>
            <person name="Cruz L.M."/>
            <person name="Souza E.M."/>
        </authorList>
    </citation>
    <scope>NUCLEOTIDE SEQUENCE [LARGE SCALE GENOMIC DNA]</scope>
    <source>
        <strain evidence="2 3">CBS 131958</strain>
    </source>
</reference>
<dbReference type="GeneID" id="28736803"/>
<evidence type="ECO:0000313" key="2">
    <source>
        <dbReference type="EMBL" id="KPI35591.1"/>
    </source>
</evidence>
<organism evidence="2 3">
    <name type="scientific">Cyphellophora attinorum</name>
    <dbReference type="NCBI Taxonomy" id="1664694"/>
    <lineage>
        <taxon>Eukaryota</taxon>
        <taxon>Fungi</taxon>
        <taxon>Dikarya</taxon>
        <taxon>Ascomycota</taxon>
        <taxon>Pezizomycotina</taxon>
        <taxon>Eurotiomycetes</taxon>
        <taxon>Chaetothyriomycetidae</taxon>
        <taxon>Chaetothyriales</taxon>
        <taxon>Cyphellophoraceae</taxon>
        <taxon>Cyphellophora</taxon>
    </lineage>
</organism>
<dbReference type="EMBL" id="LFJN01000038">
    <property type="protein sequence ID" value="KPI35591.1"/>
    <property type="molecule type" value="Genomic_DNA"/>
</dbReference>
<accession>A0A0N0NI97</accession>
<protein>
    <recommendedName>
        <fullName evidence="1">Cupin type-1 domain-containing protein</fullName>
    </recommendedName>
</protein>
<dbReference type="STRING" id="1664694.A0A0N0NI97"/>
<gene>
    <name evidence="2" type="ORF">AB675_4763</name>
</gene>
<evidence type="ECO:0000313" key="3">
    <source>
        <dbReference type="Proteomes" id="UP000038010"/>
    </source>
</evidence>
<dbReference type="Proteomes" id="UP000038010">
    <property type="component" value="Unassembled WGS sequence"/>
</dbReference>
<name>A0A0N0NI97_9EURO</name>
<dbReference type="RefSeq" id="XP_017995554.1">
    <property type="nucleotide sequence ID" value="XM_018144924.1"/>
</dbReference>
<dbReference type="InterPro" id="IPR006045">
    <property type="entry name" value="Cupin_1"/>
</dbReference>
<feature type="domain" description="Cupin type-1" evidence="1">
    <location>
        <begin position="50"/>
        <end position="146"/>
    </location>
</feature>
<comment type="caution">
    <text evidence="2">The sequence shown here is derived from an EMBL/GenBank/DDBJ whole genome shotgun (WGS) entry which is preliminary data.</text>
</comment>
<keyword evidence="3" id="KW-1185">Reference proteome</keyword>
<dbReference type="PANTHER" id="PTHR38599">
    <property type="entry name" value="CUPIN DOMAIN PROTEIN (AFU_ORTHOLOGUE AFUA_3G13620)"/>
    <property type="match status" value="1"/>
</dbReference>
<proteinExistence type="predicted"/>
<dbReference type="VEuPathDB" id="FungiDB:AB675_4763"/>
<dbReference type="PANTHER" id="PTHR38599:SF1">
    <property type="entry name" value="CUPIN DOMAIN PROTEIN (AFU_ORTHOLOGUE AFUA_3G13620)"/>
    <property type="match status" value="1"/>
</dbReference>
<sequence>MPTKVETRGRWQEQKVVKRHDGMWVVEGHAPAIVLPGNGRFDQPSLFGGHTLPFLPTHLMITLSVKIPPAGATPPHYHGGAAVHATVIRGSVLNQTICPSEDPAGQGSGVLQYAPGESWFEPPGCHHVLSRNASDTDEAECVAVFVVEKKVVEELGLKGLVVIDAAVEDARL</sequence>
<dbReference type="Gene3D" id="2.60.120.10">
    <property type="entry name" value="Jelly Rolls"/>
    <property type="match status" value="1"/>
</dbReference>
<dbReference type="Pfam" id="PF00190">
    <property type="entry name" value="Cupin_1"/>
    <property type="match status" value="1"/>
</dbReference>